<accession>A0A6C0HYL5</accession>
<feature type="compositionally biased region" description="Polar residues" evidence="1">
    <location>
        <begin position="1"/>
        <end position="11"/>
    </location>
</feature>
<evidence type="ECO:0000313" key="2">
    <source>
        <dbReference type="EMBL" id="QHT85225.1"/>
    </source>
</evidence>
<dbReference type="AlphaFoldDB" id="A0A6C0HYL5"/>
<evidence type="ECO:0000256" key="1">
    <source>
        <dbReference type="SAM" id="MobiDB-lite"/>
    </source>
</evidence>
<organism evidence="2">
    <name type="scientific">viral metagenome</name>
    <dbReference type="NCBI Taxonomy" id="1070528"/>
    <lineage>
        <taxon>unclassified sequences</taxon>
        <taxon>metagenomes</taxon>
        <taxon>organismal metagenomes</taxon>
    </lineage>
</organism>
<name>A0A6C0HYL5_9ZZZZ</name>
<proteinExistence type="predicted"/>
<sequence length="65" mass="7704">MQRYINNSHQQKAMAKSKPTKYVKPKPFLPTLREDAPEKITWHLVYDNVTFHPGYIAGTLRMERM</sequence>
<protein>
    <submittedName>
        <fullName evidence="2">Uncharacterized protein</fullName>
    </submittedName>
</protein>
<dbReference type="EMBL" id="MN740041">
    <property type="protein sequence ID" value="QHT85225.1"/>
    <property type="molecule type" value="Genomic_DNA"/>
</dbReference>
<reference evidence="2" key="1">
    <citation type="journal article" date="2020" name="Nature">
        <title>Giant virus diversity and host interactions through global metagenomics.</title>
        <authorList>
            <person name="Schulz F."/>
            <person name="Roux S."/>
            <person name="Paez-Espino D."/>
            <person name="Jungbluth S."/>
            <person name="Walsh D.A."/>
            <person name="Denef V.J."/>
            <person name="McMahon K.D."/>
            <person name="Konstantinidis K.T."/>
            <person name="Eloe-Fadrosh E.A."/>
            <person name="Kyrpides N.C."/>
            <person name="Woyke T."/>
        </authorList>
    </citation>
    <scope>NUCLEOTIDE SEQUENCE</scope>
    <source>
        <strain evidence="2">GVMAG-M-3300023184-17</strain>
    </source>
</reference>
<feature type="region of interest" description="Disordered" evidence="1">
    <location>
        <begin position="1"/>
        <end position="26"/>
    </location>
</feature>